<evidence type="ECO:0000256" key="2">
    <source>
        <dbReference type="ARBA" id="ARBA00022737"/>
    </source>
</evidence>
<accession>T1JY84</accession>
<evidence type="ECO:0000259" key="3">
    <source>
        <dbReference type="SMART" id="SM00875"/>
    </source>
</evidence>
<dbReference type="OrthoDB" id="6482909at2759"/>
<dbReference type="EnsemblMetazoa" id="tetur02g14771.1">
    <property type="protein sequence ID" value="tetur02g14771.1"/>
    <property type="gene ID" value="tetur02g14771"/>
</dbReference>
<name>T1JY84_TETUR</name>
<dbReference type="Gene3D" id="1.25.40.420">
    <property type="match status" value="1"/>
</dbReference>
<evidence type="ECO:0000256" key="1">
    <source>
        <dbReference type="ARBA" id="ARBA00022441"/>
    </source>
</evidence>
<dbReference type="AlphaFoldDB" id="T1JY84"/>
<dbReference type="PANTHER" id="PTHR24412">
    <property type="entry name" value="KELCH PROTEIN"/>
    <property type="match status" value="1"/>
</dbReference>
<feature type="domain" description="BACK" evidence="3">
    <location>
        <begin position="78"/>
        <end position="210"/>
    </location>
</feature>
<protein>
    <recommendedName>
        <fullName evidence="3">BACK domain-containing protein</fullName>
    </recommendedName>
</protein>
<reference evidence="4" key="2">
    <citation type="submission" date="2015-06" db="UniProtKB">
        <authorList>
            <consortium name="EnsemblMetazoa"/>
        </authorList>
    </citation>
    <scope>IDENTIFICATION</scope>
</reference>
<dbReference type="HOGENOM" id="CLU_020442_0_0_1"/>
<reference evidence="5" key="1">
    <citation type="submission" date="2011-08" db="EMBL/GenBank/DDBJ databases">
        <authorList>
            <person name="Rombauts S."/>
        </authorList>
    </citation>
    <scope>NUCLEOTIDE SEQUENCE</scope>
    <source>
        <strain evidence="5">London</strain>
    </source>
</reference>
<keyword evidence="2" id="KW-0677">Repeat</keyword>
<dbReference type="GeneID" id="112539916"/>
<dbReference type="EMBL" id="CAEY01000830">
    <property type="status" value="NOT_ANNOTATED_CDS"/>
    <property type="molecule type" value="Genomic_DNA"/>
</dbReference>
<dbReference type="InterPro" id="IPR011705">
    <property type="entry name" value="BACK"/>
</dbReference>
<organism evidence="4 5">
    <name type="scientific">Tetranychus urticae</name>
    <name type="common">Two-spotted spider mite</name>
    <dbReference type="NCBI Taxonomy" id="32264"/>
    <lineage>
        <taxon>Eukaryota</taxon>
        <taxon>Metazoa</taxon>
        <taxon>Ecdysozoa</taxon>
        <taxon>Arthropoda</taxon>
        <taxon>Chelicerata</taxon>
        <taxon>Arachnida</taxon>
        <taxon>Acari</taxon>
        <taxon>Acariformes</taxon>
        <taxon>Trombidiformes</taxon>
        <taxon>Prostigmata</taxon>
        <taxon>Eleutherengona</taxon>
        <taxon>Raphignathae</taxon>
        <taxon>Tetranychoidea</taxon>
        <taxon>Tetranychidae</taxon>
        <taxon>Tetranychus</taxon>
    </lineage>
</organism>
<dbReference type="STRING" id="32264.T1JY84"/>
<dbReference type="InterPro" id="IPR011333">
    <property type="entry name" value="SKP1/BTB/POZ_sf"/>
</dbReference>
<keyword evidence="5" id="KW-1185">Reference proteome</keyword>
<evidence type="ECO:0000313" key="5">
    <source>
        <dbReference type="Proteomes" id="UP000015104"/>
    </source>
</evidence>
<proteinExistence type="predicted"/>
<keyword evidence="1" id="KW-0880">Kelch repeat</keyword>
<dbReference type="Gene3D" id="3.30.710.10">
    <property type="entry name" value="Potassium Channel Kv1.1, Chain A"/>
    <property type="match status" value="1"/>
</dbReference>
<dbReference type="Pfam" id="PF07707">
    <property type="entry name" value="BACK"/>
    <property type="match status" value="1"/>
</dbReference>
<dbReference type="RefSeq" id="XP_025018506.1">
    <property type="nucleotide sequence ID" value="XM_025162738.1"/>
</dbReference>
<dbReference type="KEGG" id="tut:112539916"/>
<dbReference type="PANTHER" id="PTHR24412:SF489">
    <property type="entry name" value="RING FINGER DOMAIN AND KELCH REPEAT-CONTAINING PROTEIN DDB_G0271372"/>
    <property type="match status" value="1"/>
</dbReference>
<dbReference type="eggNOG" id="KOG4441">
    <property type="taxonomic scope" value="Eukaryota"/>
</dbReference>
<dbReference type="Proteomes" id="UP000015104">
    <property type="component" value="Unassembled WGS sequence"/>
</dbReference>
<evidence type="ECO:0000313" key="4">
    <source>
        <dbReference type="EnsemblMetazoa" id="tetur02g14771.1"/>
    </source>
</evidence>
<sequence>MDSLDTDDQLTIVNRSTEYKISKKLICKVPYFEKLLSHECLESKEDKVVLDFDEQAFKLIMDWVRSHYAFILIEMNHAISLYELADYLGLDWISKMCITCFSDNFSTKNLPTVVPKVTATSKCITSGALNAYICRYFSKIVNTTVWLEYPIETIEYICALDLLVYSEYQVFIAVLKWVNYKADTRKAHLKGLLKLVRWCHLNEQDLSKIKENELFKSSGFEPIFCAPRKFNFNCNFNRAKQSYFVMIEKLNSTVPKQDPVPKYQSPVTYEDLRINVLDNNMTQLFSQVIKYDGSIPLKLFHDEHVSEIFFESKSHSLRIGWNQNKFTWVSRGHYPQLLKRITGNFEDETHLIGNLVPGENFEDGSILLEGSENFIMISIKKRRLHYFVRPTYENYAKFLSLHECKATILNDKLYLLSNALDLYEFEIDFNNNALRRTWSHCLWNDEFRFENLLLTSNPAGDKIICIDKLTKKFICFDVNTKVSSKGRMITYSYADGYKESNSLFTFTSTFLPLNTIRTCLNSKSNSEN</sequence>
<dbReference type="SMART" id="SM00875">
    <property type="entry name" value="BACK"/>
    <property type="match status" value="1"/>
</dbReference>
<dbReference type="SUPFAM" id="SSF54695">
    <property type="entry name" value="POZ domain"/>
    <property type="match status" value="1"/>
</dbReference>